<dbReference type="HOGENOM" id="CLU_2081799_0_0_9"/>
<evidence type="ECO:0000313" key="3">
    <source>
        <dbReference type="Proteomes" id="UP000004722"/>
    </source>
</evidence>
<gene>
    <name evidence="2" type="ORF">HMPREF9249_02447</name>
</gene>
<reference evidence="2 3" key="1">
    <citation type="submission" date="2012-07" db="EMBL/GenBank/DDBJ databases">
        <title>The Genome Sequence of Lactobacillus crispatus FB077-07.</title>
        <authorList>
            <consortium name="The Broad Institute Genome Sequencing Platform"/>
            <person name="Earl A."/>
            <person name="Ward D."/>
            <person name="Feldgarden M."/>
            <person name="Gevers D."/>
            <person name="Saerens B."/>
            <person name="Vaneechoutte M."/>
            <person name="Walker B."/>
            <person name="Young S.K."/>
            <person name="Zeng Q."/>
            <person name="Gargeya S."/>
            <person name="Fitzgerald M."/>
            <person name="Haas B."/>
            <person name="Abouelleil A."/>
            <person name="Alvarado L."/>
            <person name="Arachchi H.M."/>
            <person name="Berlin A.M."/>
            <person name="Chapman S.B."/>
            <person name="Goldberg J."/>
            <person name="Griggs A."/>
            <person name="Gujja S."/>
            <person name="Hansen M."/>
            <person name="Howarth C."/>
            <person name="Imamovic A."/>
            <person name="Larimer J."/>
            <person name="McCowen C."/>
            <person name="Montmayeur A."/>
            <person name="Murphy C."/>
            <person name="Neiman D."/>
            <person name="Pearson M."/>
            <person name="Priest M."/>
            <person name="Roberts A."/>
            <person name="Saif S."/>
            <person name="Shea T."/>
            <person name="Sisk P."/>
            <person name="Sykes S."/>
            <person name="Wortman J."/>
            <person name="Nusbaum C."/>
            <person name="Birren B."/>
        </authorList>
    </citation>
    <scope>NUCLEOTIDE SEQUENCE [LARGE SCALE GENOMIC DNA]</scope>
    <source>
        <strain evidence="2 3">FB077-07</strain>
    </source>
</reference>
<dbReference type="RefSeq" id="WP_005729941.1">
    <property type="nucleotide sequence ID" value="NZ_JH932275.1"/>
</dbReference>
<sequence>MFVDLLSKNVLPMLFTATRITLGLLSVMLLITGCYLLFATQKANFKKMVTNYVMADISVISLTLVCYLVAGVFGISIKQILGFDPIKDVFQFSNAVFSISNLLNIGLLFVILEQKNE</sequence>
<dbReference type="AlphaFoldDB" id="K1N1M3"/>
<evidence type="ECO:0000313" key="2">
    <source>
        <dbReference type="EMBL" id="EKB62224.1"/>
    </source>
</evidence>
<protein>
    <submittedName>
        <fullName evidence="2">Uncharacterized protein</fullName>
    </submittedName>
</protein>
<keyword evidence="1" id="KW-0812">Transmembrane</keyword>
<proteinExistence type="predicted"/>
<keyword evidence="1" id="KW-0472">Membrane</keyword>
<feature type="transmembrane region" description="Helical" evidence="1">
    <location>
        <begin position="89"/>
        <end position="112"/>
    </location>
</feature>
<name>K1N1M3_9LACO</name>
<comment type="caution">
    <text evidence="2">The sequence shown here is derived from an EMBL/GenBank/DDBJ whole genome shotgun (WGS) entry which is preliminary data.</text>
</comment>
<feature type="transmembrane region" description="Helical" evidence="1">
    <location>
        <begin position="52"/>
        <end position="77"/>
    </location>
</feature>
<evidence type="ECO:0000256" key="1">
    <source>
        <dbReference type="SAM" id="Phobius"/>
    </source>
</evidence>
<dbReference type="EMBL" id="AGZG01000115">
    <property type="protein sequence ID" value="EKB62224.1"/>
    <property type="molecule type" value="Genomic_DNA"/>
</dbReference>
<organism evidence="2 3">
    <name type="scientific">Lactobacillus crispatus FB077-07</name>
    <dbReference type="NCBI Taxonomy" id="883092"/>
    <lineage>
        <taxon>Bacteria</taxon>
        <taxon>Bacillati</taxon>
        <taxon>Bacillota</taxon>
        <taxon>Bacilli</taxon>
        <taxon>Lactobacillales</taxon>
        <taxon>Lactobacillaceae</taxon>
        <taxon>Lactobacillus</taxon>
    </lineage>
</organism>
<feature type="transmembrane region" description="Helical" evidence="1">
    <location>
        <begin position="20"/>
        <end position="40"/>
    </location>
</feature>
<dbReference type="Proteomes" id="UP000004722">
    <property type="component" value="Unassembled WGS sequence"/>
</dbReference>
<accession>K1N1M3</accession>
<keyword evidence="1" id="KW-1133">Transmembrane helix</keyword>